<dbReference type="InterPro" id="IPR035513">
    <property type="entry name" value="Invertase/methylesterase_inhib"/>
</dbReference>
<dbReference type="InterPro" id="IPR011050">
    <property type="entry name" value="Pectin_lyase_fold/virulence"/>
</dbReference>
<dbReference type="EMBL" id="CAUOFW020007625">
    <property type="protein sequence ID" value="CAK9180022.1"/>
    <property type="molecule type" value="Genomic_DNA"/>
</dbReference>
<evidence type="ECO:0000256" key="8">
    <source>
        <dbReference type="ARBA" id="ARBA00047928"/>
    </source>
</evidence>
<comment type="caution">
    <text evidence="12">The sequence shown here is derived from an EMBL/GenBank/DDBJ whole genome shotgun (WGS) entry which is preliminary data.</text>
</comment>
<keyword evidence="13" id="KW-1185">Reference proteome</keyword>
<dbReference type="AlphaFoldDB" id="A0ABC8UGA8"/>
<dbReference type="EC" id="3.1.1.11" evidence="4 10"/>
<comment type="catalytic activity">
    <reaction evidence="8 10">
        <text>[(1-&gt;4)-alpha-D-galacturonosyl methyl ester](n) + n H2O = [(1-&gt;4)-alpha-D-galacturonosyl](n) + n methanol + n H(+)</text>
        <dbReference type="Rhea" id="RHEA:22380"/>
        <dbReference type="Rhea" id="RHEA-COMP:14570"/>
        <dbReference type="Rhea" id="RHEA-COMP:14573"/>
        <dbReference type="ChEBI" id="CHEBI:15377"/>
        <dbReference type="ChEBI" id="CHEBI:15378"/>
        <dbReference type="ChEBI" id="CHEBI:17790"/>
        <dbReference type="ChEBI" id="CHEBI:140522"/>
        <dbReference type="ChEBI" id="CHEBI:140523"/>
        <dbReference type="EC" id="3.1.1.11"/>
    </reaction>
</comment>
<dbReference type="InterPro" id="IPR033131">
    <property type="entry name" value="Pectinesterase_Asp_AS"/>
</dbReference>
<dbReference type="GO" id="GO:0030599">
    <property type="term" value="F:pectinesterase activity"/>
    <property type="evidence" value="ECO:0007669"/>
    <property type="project" value="UniProtKB-UniRule"/>
</dbReference>
<evidence type="ECO:0000256" key="10">
    <source>
        <dbReference type="RuleBase" id="RU000589"/>
    </source>
</evidence>
<evidence type="ECO:0000259" key="11">
    <source>
        <dbReference type="SMART" id="SM00856"/>
    </source>
</evidence>
<keyword evidence="7" id="KW-0961">Cell wall biogenesis/degradation</keyword>
<sequence length="522" mass="57813">MAARMPFTLLSVLLLSSMTLPGSSLSNIDLWCRRTPNPELCLYYMRHISKTFNVNRKPEFATAAMVIALEQAIRLKNFAMQIGDMIQNEGEKAAWDDCYELFDNTILRLKQTVSNYGMCTNSDIQTWLSTALTNVETCLAGYIEMGVSNGMLRHMSNTVSKLISNALVINKVAPRVPWYNNVFPTWVPDHDQMLLLAPSPSPSPGGSGDSYLVVAQDGSGDFGTINEAIEAASKREWMGRFLIYVKEGNYNEYVQIDGNVKNITMVGDGIGKTIVTGNKHAGGNTTTFRTATFAVTGDGFIARDITFRNTAGPSNGQAVALRSGSDFSVFYKCSFEGYQDTLYVHSSRQFYRECNISGTVDFIFGNAVVIFQNCSIYVRRPLRSTNTITAQNRSDPHQNTGIVIHNSEVLASEELNPVLTTVRTYLGRPWGNYSRTVVLKTYLGSLIDPAGWSKWDDNTNVNELYYGECNNSGPGSSTAKRVQWGGFHDIRSLSEASKFTVENFLDGDSWLPSTNLPYTSGL</sequence>
<organism evidence="12 13">
    <name type="scientific">Ilex paraguariensis</name>
    <name type="common">yerba mate</name>
    <dbReference type="NCBI Taxonomy" id="185542"/>
    <lineage>
        <taxon>Eukaryota</taxon>
        <taxon>Viridiplantae</taxon>
        <taxon>Streptophyta</taxon>
        <taxon>Embryophyta</taxon>
        <taxon>Tracheophyta</taxon>
        <taxon>Spermatophyta</taxon>
        <taxon>Magnoliopsida</taxon>
        <taxon>eudicotyledons</taxon>
        <taxon>Gunneridae</taxon>
        <taxon>Pentapetalae</taxon>
        <taxon>asterids</taxon>
        <taxon>campanulids</taxon>
        <taxon>Aquifoliales</taxon>
        <taxon>Aquifoliaceae</taxon>
        <taxon>Ilex</taxon>
    </lineage>
</organism>
<gene>
    <name evidence="12" type="ORF">ILEXP_LOCUS49976</name>
</gene>
<dbReference type="SUPFAM" id="SSF101148">
    <property type="entry name" value="Plant invertase/pectin methylesterase inhibitor"/>
    <property type="match status" value="1"/>
</dbReference>
<comment type="similarity">
    <text evidence="3">In the C-terminal section; belongs to the pectinesterase family.</text>
</comment>
<dbReference type="GO" id="GO:0042545">
    <property type="term" value="P:cell wall modification"/>
    <property type="evidence" value="ECO:0007669"/>
    <property type="project" value="UniProtKB-UniRule"/>
</dbReference>
<feature type="chain" id="PRO_5044527182" description="Pectinesterase" evidence="10">
    <location>
        <begin position="25"/>
        <end position="522"/>
    </location>
</feature>
<evidence type="ECO:0000313" key="13">
    <source>
        <dbReference type="Proteomes" id="UP001642360"/>
    </source>
</evidence>
<dbReference type="Gene3D" id="2.160.20.10">
    <property type="entry name" value="Single-stranded right-handed beta-helix, Pectin lyase-like"/>
    <property type="match status" value="1"/>
</dbReference>
<evidence type="ECO:0000256" key="1">
    <source>
        <dbReference type="ARBA" id="ARBA00005184"/>
    </source>
</evidence>
<keyword evidence="10" id="KW-0732">Signal</keyword>
<dbReference type="NCBIfam" id="TIGR01614">
    <property type="entry name" value="PME_inhib"/>
    <property type="match status" value="1"/>
</dbReference>
<evidence type="ECO:0000256" key="2">
    <source>
        <dbReference type="ARBA" id="ARBA00006027"/>
    </source>
</evidence>
<feature type="signal peptide" evidence="10">
    <location>
        <begin position="1"/>
        <end position="24"/>
    </location>
</feature>
<dbReference type="InterPro" id="IPR006501">
    <property type="entry name" value="Pectinesterase_inhib_dom"/>
</dbReference>
<dbReference type="FunFam" id="2.160.20.10:FF:000001">
    <property type="entry name" value="Pectinesterase"/>
    <property type="match status" value="1"/>
</dbReference>
<evidence type="ECO:0000256" key="9">
    <source>
        <dbReference type="PROSITE-ProRule" id="PRU10040"/>
    </source>
</evidence>
<dbReference type="SMART" id="SM00856">
    <property type="entry name" value="PMEI"/>
    <property type="match status" value="1"/>
</dbReference>
<protein>
    <recommendedName>
        <fullName evidence="4 10">Pectinesterase</fullName>
        <ecNumber evidence="4 10">3.1.1.11</ecNumber>
    </recommendedName>
</protein>
<keyword evidence="5 10" id="KW-0378">Hydrolase</keyword>
<comment type="similarity">
    <text evidence="2">In the N-terminal section; belongs to the PMEI family.</text>
</comment>
<dbReference type="PANTHER" id="PTHR31707">
    <property type="entry name" value="PECTINESTERASE"/>
    <property type="match status" value="1"/>
</dbReference>
<name>A0ABC8UGA8_9AQUA</name>
<dbReference type="CDD" id="cd15798">
    <property type="entry name" value="PMEI-like_3"/>
    <property type="match status" value="1"/>
</dbReference>
<dbReference type="GO" id="GO:0045490">
    <property type="term" value="P:pectin catabolic process"/>
    <property type="evidence" value="ECO:0007669"/>
    <property type="project" value="UniProtKB-UniRule"/>
</dbReference>
<dbReference type="InterPro" id="IPR012334">
    <property type="entry name" value="Pectin_lyas_fold"/>
</dbReference>
<dbReference type="PROSITE" id="PS00503">
    <property type="entry name" value="PECTINESTERASE_2"/>
    <property type="match status" value="1"/>
</dbReference>
<keyword evidence="6 10" id="KW-0063">Aspartyl esterase</keyword>
<dbReference type="Proteomes" id="UP001642360">
    <property type="component" value="Unassembled WGS sequence"/>
</dbReference>
<evidence type="ECO:0000256" key="7">
    <source>
        <dbReference type="ARBA" id="ARBA00023316"/>
    </source>
</evidence>
<accession>A0ABC8UGA8</accession>
<evidence type="ECO:0000256" key="4">
    <source>
        <dbReference type="ARBA" id="ARBA00013229"/>
    </source>
</evidence>
<dbReference type="Pfam" id="PF01095">
    <property type="entry name" value="Pectinesterase"/>
    <property type="match status" value="1"/>
</dbReference>
<dbReference type="Pfam" id="PF04043">
    <property type="entry name" value="PMEI"/>
    <property type="match status" value="1"/>
</dbReference>
<dbReference type="InterPro" id="IPR000070">
    <property type="entry name" value="Pectinesterase_cat"/>
</dbReference>
<reference evidence="12 13" key="1">
    <citation type="submission" date="2024-02" db="EMBL/GenBank/DDBJ databases">
        <authorList>
            <person name="Vignale AGUSTIN F."/>
            <person name="Sosa J E."/>
            <person name="Modenutti C."/>
        </authorList>
    </citation>
    <scope>NUCLEOTIDE SEQUENCE [LARGE SCALE GENOMIC DNA]</scope>
</reference>
<evidence type="ECO:0000256" key="6">
    <source>
        <dbReference type="ARBA" id="ARBA00023085"/>
    </source>
</evidence>
<proteinExistence type="inferred from homology"/>
<evidence type="ECO:0000256" key="5">
    <source>
        <dbReference type="ARBA" id="ARBA00022801"/>
    </source>
</evidence>
<dbReference type="SUPFAM" id="SSF51126">
    <property type="entry name" value="Pectin lyase-like"/>
    <property type="match status" value="1"/>
</dbReference>
<feature type="active site" evidence="9">
    <location>
        <position position="361"/>
    </location>
</feature>
<comment type="pathway">
    <text evidence="1 10">Glycan metabolism; pectin degradation; 2-dehydro-3-deoxy-D-gluconate from pectin: step 1/5.</text>
</comment>
<evidence type="ECO:0000256" key="3">
    <source>
        <dbReference type="ARBA" id="ARBA00007786"/>
    </source>
</evidence>
<evidence type="ECO:0000313" key="12">
    <source>
        <dbReference type="EMBL" id="CAK9180022.1"/>
    </source>
</evidence>
<feature type="domain" description="Pectinesterase inhibitor" evidence="11">
    <location>
        <begin position="23"/>
        <end position="169"/>
    </location>
</feature>
<dbReference type="Gene3D" id="1.20.140.40">
    <property type="entry name" value="Invertase/pectin methylesterase inhibitor family protein"/>
    <property type="match status" value="1"/>
</dbReference>